<dbReference type="OrthoDB" id="57539at2"/>
<accession>A0A562QSY8</accession>
<dbReference type="EMBL" id="VLKZ01000001">
    <property type="protein sequence ID" value="TWI59825.1"/>
    <property type="molecule type" value="Genomic_DNA"/>
</dbReference>
<feature type="domain" description="SLH" evidence="4">
    <location>
        <begin position="95"/>
        <end position="158"/>
    </location>
</feature>
<sequence length="1686" mass="181998">MSYQPKSYRKFLASSMSTVMVAAAVTTVAPVHVGASTAFNDVSSDAYYSEPISYLVEKGVLAGYSDGTFKPSQQVTRAEAAKMIVETLGLQTSNAVVSFSDVEQGVWYTPYVATLVNEGIVAGYPDGTFQPNGAITRSELAKMLVEAFDLEAGASSSFSDVNNSAWYAPYISALVENEITSGTTPTTFSPERNVTRGEASTFLYRIDTSLEHVTVEQVNDSTVTINGTTYEIAEDLKGLFNVKNVAALANAKIKFEASENSITKVTSLILVTSGKENEEVVLDAQGVTIDGYVHINADYTSVKNMVVTDDFEISTRVENSFHSEELTVKGHFIISDKAISKADIRKSEANAKTRLTIEDSTLETIDVNKANVNVEIKGNTSINVVNISGNHAAIVAPSGVKIPQLTVNEDVSGIELNVDVESLTLNNSKGLVITGNGNVDTLKIEGEGNLTLATALKIGNIELSEGKKIEDSITNYNNIKQNIGKINGESNSAPATPSRNTGGGSSGGSGGSGGSDTTPAPAPNPIPDPIPAPEVKPQLSKLLSTKDSVLIGEPTAVDFRVNINTEDADSVQAFLMAKDTHGNFVHVLKDDNQVKLLDDGNQNNGDIMQGDGTYSTRISIDAENAGFQSYHVKVELTKGENVTTLTSSNVNVLVMAPLNEKEKKVIAETNSSTQQLFQNLLTENSELSPEAVQEKVVEALVKNENIKSAGKSDSGNGVWYALSSGALGAVTLQQDTQVSANSMSISSASLTASSLSASATNTNRIGNYQALILSPFKNQGNALPSNEIDGVYDLLSSNPTFNVTRVNDAQVTVELLRSYAQYGLIVLDTHGEALFNENLTTAFPTLADIFATAESKVVFLTGEEVKEENIGLYQADLQTGRIVNVDGYYAITPAFIEYYNNENANSIFYNRSDKSFYNDTMAEAFINSGGQTYFGYANNSQSKTTTKLFEHLLEGETTGEAFANINNQELKIAGNKDLTLITPGINNGSFENGTAGWIGAGDVRTVSQLGTNSNPNWQTLYPTDGNQMGIISSGVKPGAIGNRHSWMYQTIVIPEGVTALKLDYNVLSNEPMNFIGSVFDDKFKATIIPGVLPEIAIAEATIGTSPSTGIDNKQQEYEDSPDQGNNDYSNDWLADTVDDNEVIIAFESINSSYWGQGFDQFGYVYEEDSSHRVDVVFPNGDDTTYMTGWKQVTFDVSEYAGKGPVTLKFQTWDLGDTAYPTAVLLDNIHFTESEKTGVQIGGEETIVVSKSADTSVEYQLFSIDQYGDQWTGPITIEKDENGYDQPIRSSESATWSLKEDITGVSIDENTGVVTVSAEADPNASFIIIATTLDGNKKAEKTISLKEAPSTIEIFGENEISIKDVEQTTSYTAVVTDNEGNELANTDIQWSIVNQDGINGVQINNEGEVTISPDAEPYTSFTIVASTKDGASTVKVVSLYTFYDEENIPSTVDILGPNVLHMKEDETIELTEQYTAIVKDQYDSELYNAEVSWSIKEDHVPGVQIDAQTGLLTVSSEAVTGSVFTIVASTVDGAVVDPSNDGQIIAEKQITLQPFVPLTFEIENGSEAISTTQDIVVTFSTSVENIHEDFLDQFTITTSGDKEAINKIANVAIDPEDDRRLIFTLEENLNFNTEYVISIPVDAIWRKDEGSLGIYPFSENVVIVNNSLFIHLPFTTEVEVAVETGSE</sequence>
<reference evidence="5 6" key="1">
    <citation type="journal article" date="2015" name="Stand. Genomic Sci.">
        <title>Genomic Encyclopedia of Bacterial and Archaeal Type Strains, Phase III: the genomes of soil and plant-associated and newly described type strains.</title>
        <authorList>
            <person name="Whitman W.B."/>
            <person name="Woyke T."/>
            <person name="Klenk H.P."/>
            <person name="Zhou Y."/>
            <person name="Lilburn T.G."/>
            <person name="Beck B.J."/>
            <person name="De Vos P."/>
            <person name="Vandamme P."/>
            <person name="Eisen J.A."/>
            <person name="Garrity G."/>
            <person name="Hugenholtz P."/>
            <person name="Kyrpides N.C."/>
        </authorList>
    </citation>
    <scope>NUCLEOTIDE SEQUENCE [LARGE SCALE GENOMIC DNA]</scope>
    <source>
        <strain evidence="5 6">CGMCC 1.10116</strain>
    </source>
</reference>
<feature type="compositionally biased region" description="Polar residues" evidence="2">
    <location>
        <begin position="489"/>
        <end position="500"/>
    </location>
</feature>
<evidence type="ECO:0000256" key="2">
    <source>
        <dbReference type="SAM" id="MobiDB-lite"/>
    </source>
</evidence>
<dbReference type="PANTHER" id="PTHR43308">
    <property type="entry name" value="OUTER MEMBRANE PROTEIN ALPHA-RELATED"/>
    <property type="match status" value="1"/>
</dbReference>
<feature type="region of interest" description="Disordered" evidence="2">
    <location>
        <begin position="1104"/>
        <end position="1129"/>
    </location>
</feature>
<evidence type="ECO:0000256" key="1">
    <source>
        <dbReference type="ARBA" id="ARBA00022729"/>
    </source>
</evidence>
<protein>
    <submittedName>
        <fullName evidence="5">S-layer family protein</fullName>
    </submittedName>
</protein>
<evidence type="ECO:0000256" key="3">
    <source>
        <dbReference type="SAM" id="SignalP"/>
    </source>
</evidence>
<evidence type="ECO:0000259" key="4">
    <source>
        <dbReference type="PROSITE" id="PS51272"/>
    </source>
</evidence>
<keyword evidence="6" id="KW-1185">Reference proteome</keyword>
<feature type="compositionally biased region" description="Pro residues" evidence="2">
    <location>
        <begin position="520"/>
        <end position="534"/>
    </location>
</feature>
<comment type="caution">
    <text evidence="5">The sequence shown here is derived from an EMBL/GenBank/DDBJ whole genome shotgun (WGS) entry which is preliminary data.</text>
</comment>
<feature type="chain" id="PRO_5038689601" evidence="3">
    <location>
        <begin position="23"/>
        <end position="1686"/>
    </location>
</feature>
<organism evidence="5 6">
    <name type="scientific">Halalkalibacter nanhaiisediminis</name>
    <dbReference type="NCBI Taxonomy" id="688079"/>
    <lineage>
        <taxon>Bacteria</taxon>
        <taxon>Bacillati</taxon>
        <taxon>Bacillota</taxon>
        <taxon>Bacilli</taxon>
        <taxon>Bacillales</taxon>
        <taxon>Bacillaceae</taxon>
        <taxon>Halalkalibacter</taxon>
    </lineage>
</organism>
<dbReference type="Pfam" id="PF00395">
    <property type="entry name" value="SLH"/>
    <property type="match status" value="3"/>
</dbReference>
<feature type="domain" description="SLH" evidence="4">
    <location>
        <begin position="35"/>
        <end position="94"/>
    </location>
</feature>
<feature type="region of interest" description="Disordered" evidence="2">
    <location>
        <begin position="486"/>
        <end position="535"/>
    </location>
</feature>
<dbReference type="InterPro" id="IPR001119">
    <property type="entry name" value="SLH_dom"/>
</dbReference>
<proteinExistence type="predicted"/>
<name>A0A562QSY8_9BACI</name>
<keyword evidence="1 3" id="KW-0732">Signal</keyword>
<dbReference type="PANTHER" id="PTHR43308:SF5">
    <property type="entry name" value="S-LAYER PROTEIN _ PEPTIDOGLYCAN ENDO-BETA-N-ACETYLGLUCOSAMINIDASE"/>
    <property type="match status" value="1"/>
</dbReference>
<dbReference type="Proteomes" id="UP000315711">
    <property type="component" value="Unassembled WGS sequence"/>
</dbReference>
<evidence type="ECO:0000313" key="6">
    <source>
        <dbReference type="Proteomes" id="UP000315711"/>
    </source>
</evidence>
<evidence type="ECO:0000313" key="5">
    <source>
        <dbReference type="EMBL" id="TWI59825.1"/>
    </source>
</evidence>
<dbReference type="RefSeq" id="WP_144448652.1">
    <property type="nucleotide sequence ID" value="NZ_VLKZ01000001.1"/>
</dbReference>
<dbReference type="InterPro" id="IPR051465">
    <property type="entry name" value="Cell_Envelope_Struct_Comp"/>
</dbReference>
<feature type="signal peptide" evidence="3">
    <location>
        <begin position="1"/>
        <end position="22"/>
    </location>
</feature>
<feature type="compositionally biased region" description="Gly residues" evidence="2">
    <location>
        <begin position="501"/>
        <end position="514"/>
    </location>
</feature>
<dbReference type="PROSITE" id="PS51272">
    <property type="entry name" value="SLH"/>
    <property type="match status" value="3"/>
</dbReference>
<feature type="domain" description="SLH" evidence="4">
    <location>
        <begin position="159"/>
        <end position="217"/>
    </location>
</feature>
<gene>
    <name evidence="5" type="ORF">IQ10_00247</name>
</gene>